<accession>A0ABT2QSW5</accession>
<keyword evidence="2" id="KW-1185">Reference proteome</keyword>
<evidence type="ECO:0000313" key="1">
    <source>
        <dbReference type="EMBL" id="MCU5747064.1"/>
    </source>
</evidence>
<organism evidence="1 2">
    <name type="scientific">Staphylococcus marylandisciuri</name>
    <dbReference type="NCBI Taxonomy" id="2981529"/>
    <lineage>
        <taxon>Bacteria</taxon>
        <taxon>Bacillati</taxon>
        <taxon>Bacillota</taxon>
        <taxon>Bacilli</taxon>
        <taxon>Bacillales</taxon>
        <taxon>Staphylococcaceae</taxon>
        <taxon>Staphylococcus</taxon>
    </lineage>
</organism>
<reference evidence="1 2" key="1">
    <citation type="journal article" date="2023" name="Int. J. Syst. Evol. Microbiol.">
        <title>Streptococcus sciuri sp. nov., Staphylococcus marylandisciuri sp. nov. and Staphylococcus americanisciuri sp. nov., isolated from faeces of eastern grey squirrel (Sciurus carolinensis).</title>
        <authorList>
            <person name="Volokhov D.V."/>
            <person name="Zagorodnyaya T.A."/>
            <person name="Furtak V.A."/>
            <person name="Nattanmai G."/>
            <person name="Randall L."/>
            <person name="Jose S."/>
            <person name="Gao Y."/>
            <person name="Eisenberg T."/>
            <person name="Delmonte P."/>
            <person name="Blom J."/>
            <person name="Mitchell K.K."/>
        </authorList>
    </citation>
    <scope>NUCLEOTIDE SEQUENCE [LARGE SCALE GENOMIC DNA]</scope>
    <source>
        <strain evidence="1 2">SQ8-PEA</strain>
    </source>
</reference>
<proteinExistence type="predicted"/>
<sequence length="67" mass="7589">MSLRLWEYEGKQVEVCLNDGTILKGKVIDFDDKEDNVNGNDSILIKTIEGTFDIDESEMKSISFSTL</sequence>
<gene>
    <name evidence="1" type="ORF">N9R04_10360</name>
</gene>
<name>A0ABT2QSW5_9STAP</name>
<evidence type="ECO:0000313" key="2">
    <source>
        <dbReference type="Proteomes" id="UP001209553"/>
    </source>
</evidence>
<protein>
    <submittedName>
        <fullName evidence="1">LSM domain protein</fullName>
    </submittedName>
</protein>
<comment type="caution">
    <text evidence="1">The sequence shown here is derived from an EMBL/GenBank/DDBJ whole genome shotgun (WGS) entry which is preliminary data.</text>
</comment>
<dbReference type="Proteomes" id="UP001209553">
    <property type="component" value="Unassembled WGS sequence"/>
</dbReference>
<dbReference type="EMBL" id="JAOPKZ010000020">
    <property type="protein sequence ID" value="MCU5747064.1"/>
    <property type="molecule type" value="Genomic_DNA"/>
</dbReference>